<dbReference type="CDD" id="cd23799">
    <property type="entry name" value="UBCc_UBE2J"/>
    <property type="match status" value="1"/>
</dbReference>
<sequence>MSGSSPNVGGLSNDPLNTVGDSSPPPLDSQTMTARYNQRNPAVKRLMREAAEMAVSDERWDIDAKPLDDNLFEWHFTFRGPPETVYSRGVYHGRVIFPSQYPLTPPEIAILTPNGRFETGTKICLSISNHHPETWLPSWSIRTAITALRAFMASDSPGAIGSLQCSDQARRQMATESMSYNCSSCGHTTGLLAPMPEPESNSTVPQEKNDALIQGNEQTTADNTISSGVNASPTTELDAKSITTSSNEIQETRGIGESLIIPNEQAEQALVGNESGLALPDVNSVGLNVSPPSVGHGARQVQRRVLVPQELAEIERQQNNNVYITCLIFVIILAITVLAILALIKRSNRWSSK</sequence>
<dbReference type="PROSITE" id="PS50127">
    <property type="entry name" value="UBC_2"/>
    <property type="match status" value="1"/>
</dbReference>
<evidence type="ECO:0000313" key="5">
    <source>
        <dbReference type="Proteomes" id="UP000198287"/>
    </source>
</evidence>
<name>A0A226E574_FOLCA</name>
<keyword evidence="2" id="KW-0472">Membrane</keyword>
<feature type="transmembrane region" description="Helical" evidence="2">
    <location>
        <begin position="322"/>
        <end position="344"/>
    </location>
</feature>
<dbReference type="Gene3D" id="3.10.110.10">
    <property type="entry name" value="Ubiquitin Conjugating Enzyme"/>
    <property type="match status" value="1"/>
</dbReference>
<gene>
    <name evidence="4" type="ORF">Fcan01_12024</name>
</gene>
<evidence type="ECO:0000256" key="1">
    <source>
        <dbReference type="SAM" id="MobiDB-lite"/>
    </source>
</evidence>
<dbReference type="Pfam" id="PF00179">
    <property type="entry name" value="UQ_con"/>
    <property type="match status" value="1"/>
</dbReference>
<dbReference type="OrthoDB" id="1158011at2759"/>
<dbReference type="FunFam" id="3.10.110.10:FF:000086">
    <property type="entry name" value="Ubiquitin-conjugating enzyme E2 J1"/>
    <property type="match status" value="1"/>
</dbReference>
<reference evidence="4 5" key="1">
    <citation type="submission" date="2015-12" db="EMBL/GenBank/DDBJ databases">
        <title>The genome of Folsomia candida.</title>
        <authorList>
            <person name="Faddeeva A."/>
            <person name="Derks M.F."/>
            <person name="Anvar Y."/>
            <person name="Smit S."/>
            <person name="Van Straalen N."/>
            <person name="Roelofs D."/>
        </authorList>
    </citation>
    <scope>NUCLEOTIDE SEQUENCE [LARGE SCALE GENOMIC DNA]</scope>
    <source>
        <strain evidence="4 5">VU population</strain>
        <tissue evidence="4">Whole body</tissue>
    </source>
</reference>
<dbReference type="EMBL" id="LNIX01000006">
    <property type="protein sequence ID" value="OXA52842.1"/>
    <property type="molecule type" value="Genomic_DNA"/>
</dbReference>
<keyword evidence="2" id="KW-0812">Transmembrane</keyword>
<accession>A0A226E574</accession>
<dbReference type="InterPro" id="IPR016135">
    <property type="entry name" value="UBQ-conjugating_enzyme/RWD"/>
</dbReference>
<keyword evidence="2" id="KW-1133">Transmembrane helix</keyword>
<dbReference type="SUPFAM" id="SSF54495">
    <property type="entry name" value="UBC-like"/>
    <property type="match status" value="1"/>
</dbReference>
<evidence type="ECO:0000256" key="2">
    <source>
        <dbReference type="SAM" id="Phobius"/>
    </source>
</evidence>
<feature type="domain" description="UBC core" evidence="3">
    <location>
        <begin position="41"/>
        <end position="193"/>
    </location>
</feature>
<dbReference type="SMART" id="SM00212">
    <property type="entry name" value="UBCc"/>
    <property type="match status" value="1"/>
</dbReference>
<dbReference type="STRING" id="158441.A0A226E574"/>
<evidence type="ECO:0000259" key="3">
    <source>
        <dbReference type="PROSITE" id="PS50127"/>
    </source>
</evidence>
<dbReference type="AlphaFoldDB" id="A0A226E574"/>
<dbReference type="InterPro" id="IPR000608">
    <property type="entry name" value="UBC"/>
</dbReference>
<dbReference type="PANTHER" id="PTHR24067">
    <property type="entry name" value="UBIQUITIN-CONJUGATING ENZYME E2"/>
    <property type="match status" value="1"/>
</dbReference>
<dbReference type="Proteomes" id="UP000198287">
    <property type="component" value="Unassembled WGS sequence"/>
</dbReference>
<protein>
    <submittedName>
        <fullName evidence="4">Ubiquitin-conjugating enzyme E2 J1</fullName>
    </submittedName>
</protein>
<feature type="region of interest" description="Disordered" evidence="1">
    <location>
        <begin position="1"/>
        <end position="32"/>
    </location>
</feature>
<organism evidence="4 5">
    <name type="scientific">Folsomia candida</name>
    <name type="common">Springtail</name>
    <dbReference type="NCBI Taxonomy" id="158441"/>
    <lineage>
        <taxon>Eukaryota</taxon>
        <taxon>Metazoa</taxon>
        <taxon>Ecdysozoa</taxon>
        <taxon>Arthropoda</taxon>
        <taxon>Hexapoda</taxon>
        <taxon>Collembola</taxon>
        <taxon>Entomobryomorpha</taxon>
        <taxon>Isotomoidea</taxon>
        <taxon>Isotomidae</taxon>
        <taxon>Proisotominae</taxon>
        <taxon>Folsomia</taxon>
    </lineage>
</organism>
<proteinExistence type="predicted"/>
<evidence type="ECO:0000313" key="4">
    <source>
        <dbReference type="EMBL" id="OXA52842.1"/>
    </source>
</evidence>
<comment type="caution">
    <text evidence="4">The sequence shown here is derived from an EMBL/GenBank/DDBJ whole genome shotgun (WGS) entry which is preliminary data.</text>
</comment>
<feature type="region of interest" description="Disordered" evidence="1">
    <location>
        <begin position="222"/>
        <end position="248"/>
    </location>
</feature>
<keyword evidence="5" id="KW-1185">Reference proteome</keyword>
<dbReference type="InterPro" id="IPR050113">
    <property type="entry name" value="Ub_conjugating_enzyme"/>
</dbReference>